<proteinExistence type="predicted"/>
<dbReference type="Proteomes" id="UP000075884">
    <property type="component" value="Unassembled WGS sequence"/>
</dbReference>
<organism evidence="1 2">
    <name type="scientific">Anopheles dirus</name>
    <dbReference type="NCBI Taxonomy" id="7168"/>
    <lineage>
        <taxon>Eukaryota</taxon>
        <taxon>Metazoa</taxon>
        <taxon>Ecdysozoa</taxon>
        <taxon>Arthropoda</taxon>
        <taxon>Hexapoda</taxon>
        <taxon>Insecta</taxon>
        <taxon>Pterygota</taxon>
        <taxon>Neoptera</taxon>
        <taxon>Endopterygota</taxon>
        <taxon>Diptera</taxon>
        <taxon>Nematocera</taxon>
        <taxon>Culicoidea</taxon>
        <taxon>Culicidae</taxon>
        <taxon>Anophelinae</taxon>
        <taxon>Anopheles</taxon>
    </lineage>
</organism>
<sequence length="71" mass="7933">CVRACVRTEKPPAVRAAGCVRKQKQIREHTHTDGAFSAGFCEKSNREAEPEPRFCIISTLVTMLCVTRVEI</sequence>
<protein>
    <submittedName>
        <fullName evidence="1">Uncharacterized protein</fullName>
    </submittedName>
</protein>
<evidence type="ECO:0000313" key="2">
    <source>
        <dbReference type="Proteomes" id="UP000075884"/>
    </source>
</evidence>
<reference evidence="1" key="2">
    <citation type="submission" date="2020-05" db="UniProtKB">
        <authorList>
            <consortium name="EnsemblMetazoa"/>
        </authorList>
    </citation>
    <scope>IDENTIFICATION</scope>
    <source>
        <strain evidence="1">WRAIR2</strain>
    </source>
</reference>
<dbReference type="EnsemblMetazoa" id="ADIR015013-RA">
    <property type="protein sequence ID" value="ADIR015013-PA"/>
    <property type="gene ID" value="ADIR015013"/>
</dbReference>
<evidence type="ECO:0000313" key="1">
    <source>
        <dbReference type="EnsemblMetazoa" id="ADIR015013-PA"/>
    </source>
</evidence>
<accession>A0A182NYX4</accession>
<dbReference type="AlphaFoldDB" id="A0A182NYX4"/>
<name>A0A182NYX4_9DIPT</name>
<reference evidence="2" key="1">
    <citation type="submission" date="2013-03" db="EMBL/GenBank/DDBJ databases">
        <title>The Genome Sequence of Anopheles dirus WRAIR2.</title>
        <authorList>
            <consortium name="The Broad Institute Genomics Platform"/>
            <person name="Neafsey D.E."/>
            <person name="Walton C."/>
            <person name="Walker B."/>
            <person name="Young S.K."/>
            <person name="Zeng Q."/>
            <person name="Gargeya S."/>
            <person name="Fitzgerald M."/>
            <person name="Haas B."/>
            <person name="Abouelleil A."/>
            <person name="Allen A.W."/>
            <person name="Alvarado L."/>
            <person name="Arachchi H.M."/>
            <person name="Berlin A.M."/>
            <person name="Chapman S.B."/>
            <person name="Gainer-Dewar J."/>
            <person name="Goldberg J."/>
            <person name="Griggs A."/>
            <person name="Gujja S."/>
            <person name="Hansen M."/>
            <person name="Howarth C."/>
            <person name="Imamovic A."/>
            <person name="Ireland A."/>
            <person name="Larimer J."/>
            <person name="McCowan C."/>
            <person name="Murphy C."/>
            <person name="Pearson M."/>
            <person name="Poon T.W."/>
            <person name="Priest M."/>
            <person name="Roberts A."/>
            <person name="Saif S."/>
            <person name="Shea T."/>
            <person name="Sisk P."/>
            <person name="Sykes S."/>
            <person name="Wortman J."/>
            <person name="Nusbaum C."/>
            <person name="Birren B."/>
        </authorList>
    </citation>
    <scope>NUCLEOTIDE SEQUENCE [LARGE SCALE GENOMIC DNA]</scope>
    <source>
        <strain evidence="2">WRAIR2</strain>
    </source>
</reference>
<keyword evidence="2" id="KW-1185">Reference proteome</keyword>
<dbReference type="VEuPathDB" id="VectorBase:ADIR015013"/>